<evidence type="ECO:0000256" key="4">
    <source>
        <dbReference type="SAM" id="SignalP"/>
    </source>
</evidence>
<dbReference type="CDD" id="cd00063">
    <property type="entry name" value="FN3"/>
    <property type="match status" value="1"/>
</dbReference>
<accession>R7ZPK4</accession>
<dbReference type="AlphaFoldDB" id="R7ZPK4"/>
<keyword evidence="3 6" id="KW-0326">Glycosidase</keyword>
<evidence type="ECO:0000256" key="2">
    <source>
        <dbReference type="ARBA" id="ARBA00022801"/>
    </source>
</evidence>
<dbReference type="PRINTS" id="PR00132">
    <property type="entry name" value="GLHYDRLASE2"/>
</dbReference>
<dbReference type="InterPro" id="IPR006104">
    <property type="entry name" value="Glyco_hydro_2_N"/>
</dbReference>
<protein>
    <submittedName>
        <fullName evidence="6">Beta-galactosidase</fullName>
        <ecNumber evidence="6">3.2.1.23</ecNumber>
    </submittedName>
</protein>
<dbReference type="SUPFAM" id="SSF51445">
    <property type="entry name" value="(Trans)glycosidases"/>
    <property type="match status" value="1"/>
</dbReference>
<dbReference type="Gene3D" id="2.60.40.10">
    <property type="entry name" value="Immunoglobulins"/>
    <property type="match status" value="3"/>
</dbReference>
<dbReference type="InterPro" id="IPR036116">
    <property type="entry name" value="FN3_sf"/>
</dbReference>
<evidence type="ECO:0000259" key="5">
    <source>
        <dbReference type="PROSITE" id="PS50853"/>
    </source>
</evidence>
<dbReference type="InterPro" id="IPR017853">
    <property type="entry name" value="GH"/>
</dbReference>
<feature type="chain" id="PRO_5004451698" evidence="4">
    <location>
        <begin position="27"/>
        <end position="938"/>
    </location>
</feature>
<dbReference type="EC" id="3.2.1.23" evidence="6"/>
<dbReference type="InterPro" id="IPR013783">
    <property type="entry name" value="Ig-like_fold"/>
</dbReference>
<feature type="signal peptide" evidence="4">
    <location>
        <begin position="1"/>
        <end position="26"/>
    </location>
</feature>
<keyword evidence="4" id="KW-0732">Signal</keyword>
<dbReference type="OrthoDB" id="857501at2"/>
<dbReference type="Gene3D" id="2.60.120.260">
    <property type="entry name" value="Galactose-binding domain-like"/>
    <property type="match status" value="1"/>
</dbReference>
<dbReference type="PANTHER" id="PTHR42732:SF1">
    <property type="entry name" value="BETA-MANNOSIDASE"/>
    <property type="match status" value="1"/>
</dbReference>
<dbReference type="InterPro" id="IPR051913">
    <property type="entry name" value="GH2_Domain-Containing"/>
</dbReference>
<name>R7ZPK4_9BACT</name>
<dbReference type="GO" id="GO:0004565">
    <property type="term" value="F:beta-galactosidase activity"/>
    <property type="evidence" value="ECO:0007669"/>
    <property type="project" value="UniProtKB-EC"/>
</dbReference>
<keyword evidence="2 6" id="KW-0378">Hydrolase</keyword>
<dbReference type="PANTHER" id="PTHR42732">
    <property type="entry name" value="BETA-GALACTOSIDASE"/>
    <property type="match status" value="1"/>
</dbReference>
<dbReference type="STRING" id="1232681.ADIS_3581"/>
<dbReference type="PATRIC" id="fig|1288963.3.peg.3572"/>
<dbReference type="Proteomes" id="UP000013909">
    <property type="component" value="Unassembled WGS sequence"/>
</dbReference>
<dbReference type="Pfam" id="PF02837">
    <property type="entry name" value="Glyco_hydro_2_N"/>
    <property type="match status" value="1"/>
</dbReference>
<evidence type="ECO:0000256" key="1">
    <source>
        <dbReference type="ARBA" id="ARBA00007401"/>
    </source>
</evidence>
<dbReference type="PROSITE" id="PS50853">
    <property type="entry name" value="FN3"/>
    <property type="match status" value="1"/>
</dbReference>
<dbReference type="SUPFAM" id="SSF49265">
    <property type="entry name" value="Fibronectin type III"/>
    <property type="match status" value="2"/>
</dbReference>
<dbReference type="SUPFAM" id="SSF49303">
    <property type="entry name" value="beta-Galactosidase/glucuronidase domain"/>
    <property type="match status" value="1"/>
</dbReference>
<dbReference type="EMBL" id="AQHR01000091">
    <property type="protein sequence ID" value="EON75993.1"/>
    <property type="molecule type" value="Genomic_DNA"/>
</dbReference>
<dbReference type="InterPro" id="IPR003961">
    <property type="entry name" value="FN3_dom"/>
</dbReference>
<dbReference type="SUPFAM" id="SSF49785">
    <property type="entry name" value="Galactose-binding domain-like"/>
    <property type="match status" value="1"/>
</dbReference>
<dbReference type="InterPro" id="IPR006101">
    <property type="entry name" value="Glyco_hydro_2"/>
</dbReference>
<dbReference type="GO" id="GO:0005975">
    <property type="term" value="P:carbohydrate metabolic process"/>
    <property type="evidence" value="ECO:0007669"/>
    <property type="project" value="InterPro"/>
</dbReference>
<comment type="caution">
    <text evidence="6">The sequence shown here is derived from an EMBL/GenBank/DDBJ whole genome shotgun (WGS) entry which is preliminary data.</text>
</comment>
<organism evidence="6 7">
    <name type="scientific">Lunatimonas lonarensis</name>
    <dbReference type="NCBI Taxonomy" id="1232681"/>
    <lineage>
        <taxon>Bacteria</taxon>
        <taxon>Pseudomonadati</taxon>
        <taxon>Bacteroidota</taxon>
        <taxon>Cytophagia</taxon>
        <taxon>Cytophagales</taxon>
        <taxon>Cyclobacteriaceae</taxon>
    </lineage>
</organism>
<dbReference type="InterPro" id="IPR006103">
    <property type="entry name" value="Glyco_hydro_2_cat"/>
</dbReference>
<reference evidence="6 7" key="1">
    <citation type="submission" date="2013-02" db="EMBL/GenBank/DDBJ databases">
        <title>A novel strain isolated from Lonar lake, Maharashtra, India.</title>
        <authorList>
            <person name="Singh A."/>
        </authorList>
    </citation>
    <scope>NUCLEOTIDE SEQUENCE [LARGE SCALE GENOMIC DNA]</scope>
    <source>
        <strain evidence="6 7">AK24</strain>
    </source>
</reference>
<dbReference type="SMART" id="SM00060">
    <property type="entry name" value="FN3"/>
    <property type="match status" value="2"/>
</dbReference>
<dbReference type="Gene3D" id="3.20.20.80">
    <property type="entry name" value="Glycosidases"/>
    <property type="match status" value="1"/>
</dbReference>
<dbReference type="InterPro" id="IPR036156">
    <property type="entry name" value="Beta-gal/glucu_dom_sf"/>
</dbReference>
<proteinExistence type="inferred from homology"/>
<gene>
    <name evidence="6" type="ORF">ADIS_3581</name>
</gene>
<evidence type="ECO:0000313" key="6">
    <source>
        <dbReference type="EMBL" id="EON75993.1"/>
    </source>
</evidence>
<sequence length="938" mass="106371">MVLPKLPLTIVSCVAFLLAFGSSAPAQSDYEKDLDGTWKFKTDPNNLGESGQWFRKDIDAQGWDDMEVPGNWDLHNEYAHYVGKGWYTKSFSLPSDWGSKAIFLAFEGVYHDCTVWLNGEKLGENNSGFLPFEFDISTLIDRVGENTLTVCADNTFKRGAIWNWGGIRRPVKLSAYDGIRITRQHITPSVNLEKKEAEVGIRVFLENYTSESRLVSGELLLSSKTGFRRVLPFSTSVPANGRQEVFVTTQIRRGDFHLWHFDDPFLYASEVTLNGISHASLRNSFGLRKLEIDPENYQMRLNGESVRLMGVNLVPDARTSGNRLPRWQAQRDVDLMKSLNANFSRLSHLPLPEDLLDYLDQRGILIVSEIPLWGFDPLADPDNQVPFDWLKRLIELQYNHPSIVGWSTGNEIGYYPGAREYVAKSVDYVRGIDSTRFVTNVTYTAQFEDDYIRFTDLGMLNKYGRNLAPVTRQQHTMHPDKVMFYSEYGIGQFGESLDATFEIGPLIDSLRNLPYLIGASIWTYNDYRSSYVGTQERSENRSWGVVDAYRRKKNAYYDLQKEHAPLRAMNVAVVNQNATIVLQPRTTLDLPAHSVRGYKISYRLLDGNRTVLESGFVDVPTLVPGDPITNQTVEWQTQDAYALEVSLLSPQLDKVLDTLVYFQYPRKPLQFQVFGGRTEQNSVPAKSGGIRVFYEEVPHAVAYKLRYGIGRLDQETAPTRELVADVKGLELDQNYLVQVVAVNSHGESGSDPMEVSTDRRAFLPPAVRYVEPTNEGFYVAYTTEETDFLYRIRYRVEQGEEKIIQSTTPGMMAVRNLENGRPYTFEVQRVTDSNFFSQWSKSYTVVPDGGLAPAVPSLEAVSRKGPTALLSFLPVPKATAYEAAYRELGAANWETLGVNRTEAYFIQLDGLKTNRTYEFRLAAINENGTSVYSEVIRK</sequence>
<feature type="domain" description="Fibronectin type-III" evidence="5">
    <location>
        <begin position="852"/>
        <end position="938"/>
    </location>
</feature>
<keyword evidence="7" id="KW-1185">Reference proteome</keyword>
<comment type="similarity">
    <text evidence="1">Belongs to the glycosyl hydrolase 2 family.</text>
</comment>
<dbReference type="InterPro" id="IPR008979">
    <property type="entry name" value="Galactose-bd-like_sf"/>
</dbReference>
<dbReference type="RefSeq" id="WP_010855713.1">
    <property type="nucleotide sequence ID" value="NZ_AQHR01000091.1"/>
</dbReference>
<dbReference type="Pfam" id="PF02836">
    <property type="entry name" value="Glyco_hydro_2_C"/>
    <property type="match status" value="1"/>
</dbReference>
<evidence type="ECO:0000256" key="3">
    <source>
        <dbReference type="ARBA" id="ARBA00023295"/>
    </source>
</evidence>
<evidence type="ECO:0000313" key="7">
    <source>
        <dbReference type="Proteomes" id="UP000013909"/>
    </source>
</evidence>